<proteinExistence type="predicted"/>
<feature type="domain" description="Protein FecR C-terminal" evidence="3">
    <location>
        <begin position="311"/>
        <end position="375"/>
    </location>
</feature>
<dbReference type="InterPro" id="IPR032508">
    <property type="entry name" value="FecR_C"/>
</dbReference>
<dbReference type="RefSeq" id="WP_119077290.1">
    <property type="nucleotide sequence ID" value="NZ_CP029600.1"/>
</dbReference>
<feature type="domain" description="FecR protein" evidence="2">
    <location>
        <begin position="172"/>
        <end position="266"/>
    </location>
</feature>
<dbReference type="InterPro" id="IPR006860">
    <property type="entry name" value="FecR"/>
</dbReference>
<dbReference type="EMBL" id="CP029600">
    <property type="protein sequence ID" value="AWO01099.1"/>
    <property type="molecule type" value="Genomic_DNA"/>
</dbReference>
<feature type="transmembrane region" description="Helical" evidence="1">
    <location>
        <begin position="74"/>
        <end position="94"/>
    </location>
</feature>
<sequence>MTRPTRAQLNELADKWMKGTITPSEKELLDKWYDLDTEEPVTWAAGDASEEQLAARLLSNINTQKKPSYFSKRWQIPAAAVLLILLGVGTYLYVLRSDPREQVAVAGKEIRPGKDQAILTLGNGEKIILADAANGEVANRSGVKITKTTNGQLVYDATGSTNESLPLEYNSIEAPAGGQWQVRLPDGSVIFLNASSSITYPTRFVGNERKIQMTGEAYFEIAHNKEMPFRVESRGQTVEVLGTHFNVMAYADERIVQTTLLEGSVRIVTALGSKMLEPGEQAQLSGNKLKVSSDVDLEGVVAWKNGYFKFNEGLESIMAKIARWYDVDVEYRDKPAIGLTFSGKISRSRDISGILKMLEYTGDVHFKLEGRKVIVTK</sequence>
<dbReference type="PANTHER" id="PTHR30273">
    <property type="entry name" value="PERIPLASMIC SIGNAL SENSOR AND SIGMA FACTOR ACTIVATOR FECR-RELATED"/>
    <property type="match status" value="1"/>
</dbReference>
<keyword evidence="1" id="KW-0812">Transmembrane</keyword>
<dbReference type="Pfam" id="PF16344">
    <property type="entry name" value="FecR_C"/>
    <property type="match status" value="1"/>
</dbReference>
<keyword evidence="1" id="KW-0472">Membrane</keyword>
<evidence type="ECO:0000256" key="1">
    <source>
        <dbReference type="SAM" id="Phobius"/>
    </source>
</evidence>
<dbReference type="InterPro" id="IPR012373">
    <property type="entry name" value="Ferrdict_sens_TM"/>
</dbReference>
<dbReference type="Gene3D" id="2.60.120.1440">
    <property type="match status" value="1"/>
</dbReference>
<organism evidence="4 5">
    <name type="scientific">Chitinophaga alhagiae</name>
    <dbReference type="NCBI Taxonomy" id="2203219"/>
    <lineage>
        <taxon>Bacteria</taxon>
        <taxon>Pseudomonadati</taxon>
        <taxon>Bacteroidota</taxon>
        <taxon>Chitinophagia</taxon>
        <taxon>Chitinophagales</taxon>
        <taxon>Chitinophagaceae</taxon>
        <taxon>Chitinophaga</taxon>
    </lineage>
</organism>
<dbReference type="Gene3D" id="3.55.50.30">
    <property type="match status" value="1"/>
</dbReference>
<evidence type="ECO:0000313" key="4">
    <source>
        <dbReference type="EMBL" id="AWO01099.1"/>
    </source>
</evidence>
<reference evidence="4 5" key="1">
    <citation type="submission" date="2018-05" db="EMBL/GenBank/DDBJ databases">
        <title>Chitinophaga sp. nov., isolated from rhizosphere soil of Alhagi.</title>
        <authorList>
            <person name="Liu Y."/>
        </authorList>
    </citation>
    <scope>NUCLEOTIDE SEQUENCE [LARGE SCALE GENOMIC DNA]</scope>
    <source>
        <strain evidence="4 5">T22</strain>
    </source>
</reference>
<dbReference type="Proteomes" id="UP000246099">
    <property type="component" value="Chromosome"/>
</dbReference>
<keyword evidence="1" id="KW-1133">Transmembrane helix</keyword>
<protein>
    <submittedName>
        <fullName evidence="4">Iron dicitrate transport regulator FecR</fullName>
    </submittedName>
</protein>
<evidence type="ECO:0000259" key="3">
    <source>
        <dbReference type="Pfam" id="PF16344"/>
    </source>
</evidence>
<dbReference type="Pfam" id="PF04773">
    <property type="entry name" value="FecR"/>
    <property type="match status" value="1"/>
</dbReference>
<gene>
    <name evidence="4" type="ORF">DLD77_05005</name>
</gene>
<name>A0ABM6WB73_9BACT</name>
<evidence type="ECO:0000259" key="2">
    <source>
        <dbReference type="Pfam" id="PF04773"/>
    </source>
</evidence>
<accession>A0ABM6WB73</accession>
<dbReference type="PIRSF" id="PIRSF018266">
    <property type="entry name" value="FecR"/>
    <property type="match status" value="1"/>
</dbReference>
<evidence type="ECO:0000313" key="5">
    <source>
        <dbReference type="Proteomes" id="UP000246099"/>
    </source>
</evidence>
<keyword evidence="5" id="KW-1185">Reference proteome</keyword>
<dbReference type="PANTHER" id="PTHR30273:SF2">
    <property type="entry name" value="PROTEIN FECR"/>
    <property type="match status" value="1"/>
</dbReference>